<protein>
    <recommendedName>
        <fullName evidence="3">GGDEF domain-containing protein</fullName>
    </recommendedName>
</protein>
<accession>A0A2U3KKI3</accession>
<dbReference type="EMBL" id="OMOD01000122">
    <property type="protein sequence ID" value="SPF40163.1"/>
    <property type="molecule type" value="Genomic_DNA"/>
</dbReference>
<evidence type="ECO:0008006" key="3">
    <source>
        <dbReference type="Google" id="ProtNLM"/>
    </source>
</evidence>
<dbReference type="AlphaFoldDB" id="A0A2U3KKI3"/>
<proteinExistence type="predicted"/>
<evidence type="ECO:0000313" key="1">
    <source>
        <dbReference type="EMBL" id="SPF40163.1"/>
    </source>
</evidence>
<dbReference type="Proteomes" id="UP000238701">
    <property type="component" value="Unassembled WGS sequence"/>
</dbReference>
<organism evidence="1 2">
    <name type="scientific">Candidatus Sulfotelmatobacter kueseliae</name>
    <dbReference type="NCBI Taxonomy" id="2042962"/>
    <lineage>
        <taxon>Bacteria</taxon>
        <taxon>Pseudomonadati</taxon>
        <taxon>Acidobacteriota</taxon>
        <taxon>Terriglobia</taxon>
        <taxon>Terriglobales</taxon>
        <taxon>Candidatus Korobacteraceae</taxon>
        <taxon>Candidatus Sulfotelmatobacter</taxon>
    </lineage>
</organism>
<name>A0A2U3KKI3_9BACT</name>
<reference evidence="2" key="1">
    <citation type="submission" date="2018-02" db="EMBL/GenBank/DDBJ databases">
        <authorList>
            <person name="Hausmann B."/>
        </authorList>
    </citation>
    <scope>NUCLEOTIDE SEQUENCE [LARGE SCALE GENOMIC DNA]</scope>
    <source>
        <strain evidence="2">Peat soil MAG SbA1</strain>
    </source>
</reference>
<sequence>MNSRALDTPSSRVFVARAMGRTLDEDAFHRMISIERRRAARSRKSFLLMLLDMGDHSTSKNQGTSLRKILSTLGLILRETDVTGWYKGDSVVGVMFTEITLDDENFIFATMMSRVSQALKSRLSPQQFNQIGISFHLLPEVRDHGLASRSLYPAVYSVSAPNSRTGTSL</sequence>
<evidence type="ECO:0000313" key="2">
    <source>
        <dbReference type="Proteomes" id="UP000238701"/>
    </source>
</evidence>
<gene>
    <name evidence="1" type="ORF">SBA1_30014</name>
</gene>